<dbReference type="GO" id="GO:0046983">
    <property type="term" value="F:protein dimerization activity"/>
    <property type="evidence" value="ECO:0007669"/>
    <property type="project" value="InterPro"/>
</dbReference>
<dbReference type="InterPro" id="IPR011598">
    <property type="entry name" value="bHLH_dom"/>
</dbReference>
<dbReference type="AlphaFoldDB" id="A0AAV1ACF8"/>
<evidence type="ECO:0000313" key="8">
    <source>
        <dbReference type="EMBL" id="CAI8608056.1"/>
    </source>
</evidence>
<proteinExistence type="predicted"/>
<dbReference type="GO" id="GO:0005634">
    <property type="term" value="C:nucleus"/>
    <property type="evidence" value="ECO:0007669"/>
    <property type="project" value="UniProtKB-SubCell"/>
</dbReference>
<dbReference type="Gene3D" id="4.10.280.10">
    <property type="entry name" value="Helix-loop-helix DNA-binding domain"/>
    <property type="match status" value="1"/>
</dbReference>
<evidence type="ECO:0000256" key="1">
    <source>
        <dbReference type="ARBA" id="ARBA00004123"/>
    </source>
</evidence>
<evidence type="ECO:0000256" key="3">
    <source>
        <dbReference type="ARBA" id="ARBA00023125"/>
    </source>
</evidence>
<keyword evidence="2" id="KW-0805">Transcription regulation</keyword>
<dbReference type="PROSITE" id="PS50888">
    <property type="entry name" value="BHLH"/>
    <property type="match status" value="1"/>
</dbReference>
<evidence type="ECO:0000259" key="7">
    <source>
        <dbReference type="PROSITE" id="PS50888"/>
    </source>
</evidence>
<feature type="compositionally biased region" description="Polar residues" evidence="6">
    <location>
        <begin position="302"/>
        <end position="312"/>
    </location>
</feature>
<dbReference type="Proteomes" id="UP001157006">
    <property type="component" value="Chromosome 4"/>
</dbReference>
<evidence type="ECO:0000256" key="6">
    <source>
        <dbReference type="SAM" id="MobiDB-lite"/>
    </source>
</evidence>
<comment type="subcellular location">
    <subcellularLocation>
        <location evidence="1">Nucleus</location>
    </subcellularLocation>
</comment>
<dbReference type="PANTHER" id="PTHR45914">
    <property type="entry name" value="TRANSCRIPTION FACTOR HEC3-RELATED"/>
    <property type="match status" value="1"/>
</dbReference>
<gene>
    <name evidence="8" type="ORF">VFH_IV066480</name>
</gene>
<dbReference type="InterPro" id="IPR036638">
    <property type="entry name" value="HLH_DNA-bd_sf"/>
</dbReference>
<organism evidence="8 9">
    <name type="scientific">Vicia faba</name>
    <name type="common">Broad bean</name>
    <name type="synonym">Faba vulgaris</name>
    <dbReference type="NCBI Taxonomy" id="3906"/>
    <lineage>
        <taxon>Eukaryota</taxon>
        <taxon>Viridiplantae</taxon>
        <taxon>Streptophyta</taxon>
        <taxon>Embryophyta</taxon>
        <taxon>Tracheophyta</taxon>
        <taxon>Spermatophyta</taxon>
        <taxon>Magnoliopsida</taxon>
        <taxon>eudicotyledons</taxon>
        <taxon>Gunneridae</taxon>
        <taxon>Pentapetalae</taxon>
        <taxon>rosids</taxon>
        <taxon>fabids</taxon>
        <taxon>Fabales</taxon>
        <taxon>Fabaceae</taxon>
        <taxon>Papilionoideae</taxon>
        <taxon>50 kb inversion clade</taxon>
        <taxon>NPAAA clade</taxon>
        <taxon>Hologalegina</taxon>
        <taxon>IRL clade</taxon>
        <taxon>Fabeae</taxon>
        <taxon>Vicia</taxon>
    </lineage>
</organism>
<accession>A0AAV1ACF8</accession>
<feature type="region of interest" description="Disordered" evidence="6">
    <location>
        <begin position="281"/>
        <end position="328"/>
    </location>
</feature>
<keyword evidence="4" id="KW-0804">Transcription</keyword>
<evidence type="ECO:0000256" key="5">
    <source>
        <dbReference type="ARBA" id="ARBA00023242"/>
    </source>
</evidence>
<evidence type="ECO:0000313" key="9">
    <source>
        <dbReference type="Proteomes" id="UP001157006"/>
    </source>
</evidence>
<dbReference type="PANTHER" id="PTHR45914:SF12">
    <property type="entry name" value="TRANSCRIPTION FACTOR BHLH87"/>
    <property type="match status" value="1"/>
</dbReference>
<protein>
    <recommendedName>
        <fullName evidence="7">BHLH domain-containing protein</fullName>
    </recommendedName>
</protein>
<dbReference type="SMART" id="SM00353">
    <property type="entry name" value="HLH"/>
    <property type="match status" value="1"/>
</dbReference>
<keyword evidence="3" id="KW-0238">DNA-binding</keyword>
<feature type="compositionally biased region" description="Low complexity" evidence="6">
    <location>
        <begin position="313"/>
        <end position="323"/>
    </location>
</feature>
<dbReference type="GO" id="GO:0003700">
    <property type="term" value="F:DNA-binding transcription factor activity"/>
    <property type="evidence" value="ECO:0007669"/>
    <property type="project" value="InterPro"/>
</dbReference>
<keyword evidence="5" id="KW-0539">Nucleus</keyword>
<dbReference type="Pfam" id="PF00010">
    <property type="entry name" value="HLH"/>
    <property type="match status" value="1"/>
</dbReference>
<feature type="domain" description="BHLH" evidence="7">
    <location>
        <begin position="369"/>
        <end position="418"/>
    </location>
</feature>
<dbReference type="SUPFAM" id="SSF47459">
    <property type="entry name" value="HLH, helix-loop-helix DNA-binding domain"/>
    <property type="match status" value="1"/>
</dbReference>
<evidence type="ECO:0000256" key="4">
    <source>
        <dbReference type="ARBA" id="ARBA00023163"/>
    </source>
</evidence>
<dbReference type="GO" id="GO:0003677">
    <property type="term" value="F:DNA binding"/>
    <property type="evidence" value="ECO:0007669"/>
    <property type="project" value="UniProtKB-KW"/>
</dbReference>
<sequence>MDDLNWDGSDVLEESVRILWNSQQQQNFEGCCYNKTNSLTHQIQEMHKVEIDHSAYSNSERVIMPSKNLLQHATTMTVKSKAGSSWEEPLVHQSDQSLLVNRPYNMPDFNLAHQQQQQLKFNNSFDCLLSDTNSNTDTSVENDDGGISKLFSDCRNLWSFNYVSPTSSSGETDSNVSNCEALTQTRVLNKPSIRSVGLNGTSYKARSIRSIGSNGKGHKTLTQIQTSDTSLIRRVGNKDMRCPLNIELDETTSQTSSDQYINERKAIKSSTILNSSSLEGGFSLTIDKPPKSKKPRSDKGPYSTNINFQQPNSSSSSICCSSSTEEPDREAIAQMKEMMYRAAAFRPVNFGIDDIDVIEKKPKRKNVKISNDPQTVVARQRREKISDRIRALQKIVPGGNKMDTASMLDEAANYLKFLRSQIKALECFGNKVNAMDCNNPTSIAFSFNPSFSMQMVPTSYNHHSQG</sequence>
<dbReference type="EMBL" id="OX451739">
    <property type="protein sequence ID" value="CAI8608056.1"/>
    <property type="molecule type" value="Genomic_DNA"/>
</dbReference>
<reference evidence="8 9" key="1">
    <citation type="submission" date="2023-01" db="EMBL/GenBank/DDBJ databases">
        <authorList>
            <person name="Kreplak J."/>
        </authorList>
    </citation>
    <scope>NUCLEOTIDE SEQUENCE [LARGE SCALE GENOMIC DNA]</scope>
</reference>
<name>A0AAV1ACF8_VICFA</name>
<evidence type="ECO:0000256" key="2">
    <source>
        <dbReference type="ARBA" id="ARBA00023015"/>
    </source>
</evidence>
<dbReference type="InterPro" id="IPR045843">
    <property type="entry name" value="IND-like"/>
</dbReference>
<dbReference type="CDD" id="cd11454">
    <property type="entry name" value="bHLH_AtIND_like"/>
    <property type="match status" value="1"/>
</dbReference>
<keyword evidence="9" id="KW-1185">Reference proteome</keyword>